<comment type="caution">
    <text evidence="2">The sequence shown here is derived from an EMBL/GenBank/DDBJ whole genome shotgun (WGS) entry which is preliminary data.</text>
</comment>
<dbReference type="InterPro" id="IPR000160">
    <property type="entry name" value="GGDEF_dom"/>
</dbReference>
<dbReference type="Pfam" id="PF00990">
    <property type="entry name" value="GGDEF"/>
    <property type="match status" value="1"/>
</dbReference>
<dbReference type="InterPro" id="IPR052163">
    <property type="entry name" value="DGC-Regulatory_Protein"/>
</dbReference>
<dbReference type="AlphaFoldDB" id="A0A2V4N9U0"/>
<evidence type="ECO:0000259" key="1">
    <source>
        <dbReference type="PROSITE" id="PS50887"/>
    </source>
</evidence>
<dbReference type="Gene3D" id="3.30.70.270">
    <property type="match status" value="1"/>
</dbReference>
<dbReference type="NCBIfam" id="TIGR00254">
    <property type="entry name" value="GGDEF"/>
    <property type="match status" value="1"/>
</dbReference>
<gene>
    <name evidence="2" type="ORF">DI396_13920</name>
</gene>
<dbReference type="CDD" id="cd01949">
    <property type="entry name" value="GGDEF"/>
    <property type="match status" value="1"/>
</dbReference>
<proteinExistence type="predicted"/>
<evidence type="ECO:0000313" key="2">
    <source>
        <dbReference type="EMBL" id="PYC46833.1"/>
    </source>
</evidence>
<dbReference type="PROSITE" id="PS50887">
    <property type="entry name" value="GGDEF"/>
    <property type="match status" value="1"/>
</dbReference>
<evidence type="ECO:0000313" key="3">
    <source>
        <dbReference type="Proteomes" id="UP000248012"/>
    </source>
</evidence>
<dbReference type="InterPro" id="IPR042463">
    <property type="entry name" value="HNOB_dom_associated_sf"/>
</dbReference>
<protein>
    <submittedName>
        <fullName evidence="2">GGDEF domain-containing protein</fullName>
    </submittedName>
</protein>
<reference evidence="2 3" key="1">
    <citation type="submission" date="2018-05" db="EMBL/GenBank/DDBJ databases">
        <title>Oceanovita maritima gen. nov., sp. nov., a marine bacterium in the family Rhodobacteraceae isolated from surface seawater of Lundu port Xiamen, China.</title>
        <authorList>
            <person name="Hetharua B.H."/>
            <person name="Min D."/>
            <person name="Liao H."/>
            <person name="Tian Y."/>
        </authorList>
    </citation>
    <scope>NUCLEOTIDE SEQUENCE [LARGE SCALE GENOMIC DNA]</scope>
    <source>
        <strain evidence="2 3">FSX-11</strain>
    </source>
</reference>
<name>A0A2V4N9U0_9RHOB</name>
<accession>A0A2V4N9U0</accession>
<dbReference type="InterPro" id="IPR043128">
    <property type="entry name" value="Rev_trsase/Diguanyl_cyclase"/>
</dbReference>
<dbReference type="OrthoDB" id="9812260at2"/>
<dbReference type="InterPro" id="IPR029787">
    <property type="entry name" value="Nucleotide_cyclase"/>
</dbReference>
<dbReference type="Gene3D" id="3.30.450.260">
    <property type="entry name" value="Haem NO binding associated domain"/>
    <property type="match status" value="1"/>
</dbReference>
<keyword evidence="3" id="KW-1185">Reference proteome</keyword>
<dbReference type="PANTHER" id="PTHR46663">
    <property type="entry name" value="DIGUANYLATE CYCLASE DGCT-RELATED"/>
    <property type="match status" value="1"/>
</dbReference>
<sequence length="332" mass="36822">MDIFCPMHIFVSASGHIDHVGPTMLKLRPKEAFLGKRFFEVFDLCRPSTAATMEGLKALHGRKLHLQLRDAPRTDLKGVLVPRMRGDGIAINLSFGISIVDALAEYPLTSRDFAITDPTIEMLYLIEAKSAAMEASRSLNQRLQGAMIAAEEQAYTDTLTGLKNRRAMDHILGRLIEGEKSFALMHLDLDFFKAVNDTMGHAAGDTVLQKVARILVEETRDVDTVARVGGDEFVLIFNRLTERDELEEIARRMISRLEEPVPHDGQICRISGSIGTVISTDYEALDAVRLLSDADIALYASKHKGRACHTFYSDDLLEDGRNLAPPVGREAS</sequence>
<feature type="domain" description="GGDEF" evidence="1">
    <location>
        <begin position="180"/>
        <end position="314"/>
    </location>
</feature>
<organism evidence="2 3">
    <name type="scientific">Litorivita pollutaquae</name>
    <dbReference type="NCBI Taxonomy" id="2200892"/>
    <lineage>
        <taxon>Bacteria</taxon>
        <taxon>Pseudomonadati</taxon>
        <taxon>Pseudomonadota</taxon>
        <taxon>Alphaproteobacteria</taxon>
        <taxon>Rhodobacterales</taxon>
        <taxon>Paracoccaceae</taxon>
        <taxon>Litorivita</taxon>
    </lineage>
</organism>
<dbReference type="PANTHER" id="PTHR46663:SF2">
    <property type="entry name" value="GGDEF DOMAIN-CONTAINING PROTEIN"/>
    <property type="match status" value="1"/>
</dbReference>
<dbReference type="SMART" id="SM00267">
    <property type="entry name" value="GGDEF"/>
    <property type="match status" value="1"/>
</dbReference>
<dbReference type="SUPFAM" id="SSF55073">
    <property type="entry name" value="Nucleotide cyclase"/>
    <property type="match status" value="1"/>
</dbReference>
<dbReference type="Proteomes" id="UP000248012">
    <property type="component" value="Unassembled WGS sequence"/>
</dbReference>
<dbReference type="EMBL" id="QFVT01000010">
    <property type="protein sequence ID" value="PYC46833.1"/>
    <property type="molecule type" value="Genomic_DNA"/>
</dbReference>